<dbReference type="InterPro" id="IPR002306">
    <property type="entry name" value="Trp-tRNA-ligase"/>
</dbReference>
<keyword evidence="4 9" id="KW-0547">Nucleotide-binding</keyword>
<evidence type="ECO:0000256" key="3">
    <source>
        <dbReference type="ARBA" id="ARBA00022598"/>
    </source>
</evidence>
<dbReference type="PROSITE" id="PS00178">
    <property type="entry name" value="AA_TRNA_LIGASE_I"/>
    <property type="match status" value="1"/>
</dbReference>
<keyword evidence="6 9" id="KW-0648">Protein biosynthesis</keyword>
<evidence type="ECO:0000256" key="8">
    <source>
        <dbReference type="NCBIfam" id="TIGR00233"/>
    </source>
</evidence>
<protein>
    <recommendedName>
        <fullName evidence="2 8">Tryptophan--tRNA ligase</fullName>
        <ecNumber evidence="2 8">6.1.1.2</ecNumber>
    </recommendedName>
</protein>
<dbReference type="InterPro" id="IPR050203">
    <property type="entry name" value="Trp-tRNA_synthetase"/>
</dbReference>
<dbReference type="GO" id="GO:0004830">
    <property type="term" value="F:tryptophan-tRNA ligase activity"/>
    <property type="evidence" value="ECO:0007669"/>
    <property type="project" value="UniProtKB-UniRule"/>
</dbReference>
<sequence>MIKKTIVSGIKPTGEITLGNYLGVIKPLISFQRKFNLEYEYYLFIADLHALTVYQKPSVLQERIKKTALIYLSAGFDMTKTHLFVQSEIPQHTYLSYLLESNSYFSELKHMIQFKEKIRKERSLKGIRTSLFTYPILMASDILIYDANIVPVGQDQKQHLELTRLLATRFNDLYGKTFCIPQFLKIGHLIKSLNNPLKKMNKSDQMSQAEDKGCICLLEDLKIVKDKIMKAVTDSENKIKYEPEKQPGISNLLIIYASLKEWDLNATVAYFQYFSYKKFKEEVANVVVEHLRVFQEKFHNYERNNLLSQFLEEGAAKARIIAEQKILQIKKRMGIQRY</sequence>
<dbReference type="GO" id="GO:0006436">
    <property type="term" value="P:tryptophanyl-tRNA aminoacylation"/>
    <property type="evidence" value="ECO:0007669"/>
    <property type="project" value="UniProtKB-UniRule"/>
</dbReference>
<dbReference type="Proteomes" id="UP000238672">
    <property type="component" value="Unassembled WGS sequence"/>
</dbReference>
<dbReference type="EMBL" id="PUUG01000022">
    <property type="protein sequence ID" value="PQP79789.1"/>
    <property type="molecule type" value="Genomic_DNA"/>
</dbReference>
<dbReference type="GO" id="GO:0005524">
    <property type="term" value="F:ATP binding"/>
    <property type="evidence" value="ECO:0007669"/>
    <property type="project" value="UniProtKB-KW"/>
</dbReference>
<keyword evidence="7 9" id="KW-0030">Aminoacyl-tRNA synthetase</keyword>
<organism evidence="10 11">
    <name type="scientific">Candidatus Phytoplasma phoenicium</name>
    <dbReference type="NCBI Taxonomy" id="198422"/>
    <lineage>
        <taxon>Bacteria</taxon>
        <taxon>Bacillati</taxon>
        <taxon>Mycoplasmatota</taxon>
        <taxon>Mollicutes</taxon>
        <taxon>Acholeplasmatales</taxon>
        <taxon>Acholeplasmataceae</taxon>
        <taxon>Candidatus Phytoplasma</taxon>
        <taxon>16SrIX (Pigeon pea witches'-broom group)</taxon>
    </lineage>
</organism>
<keyword evidence="5 9" id="KW-0067">ATP-binding</keyword>
<dbReference type="InterPro" id="IPR001412">
    <property type="entry name" value="aa-tRNA-synth_I_CS"/>
</dbReference>
<dbReference type="EC" id="6.1.1.2" evidence="2 8"/>
<dbReference type="CDD" id="cd00806">
    <property type="entry name" value="TrpRS_core"/>
    <property type="match status" value="1"/>
</dbReference>
<dbReference type="PANTHER" id="PTHR43766:SF1">
    <property type="entry name" value="TRYPTOPHAN--TRNA LIGASE, MITOCHONDRIAL"/>
    <property type="match status" value="1"/>
</dbReference>
<accession>A0A2S8NV28</accession>
<comment type="similarity">
    <text evidence="1 9">Belongs to the class-I aminoacyl-tRNA synthetase family.</text>
</comment>
<proteinExistence type="inferred from homology"/>
<dbReference type="NCBIfam" id="TIGR00233">
    <property type="entry name" value="trpS"/>
    <property type="match status" value="1"/>
</dbReference>
<evidence type="ECO:0000256" key="7">
    <source>
        <dbReference type="ARBA" id="ARBA00023146"/>
    </source>
</evidence>
<dbReference type="InterPro" id="IPR014729">
    <property type="entry name" value="Rossmann-like_a/b/a_fold"/>
</dbReference>
<evidence type="ECO:0000313" key="11">
    <source>
        <dbReference type="Proteomes" id="UP000238672"/>
    </source>
</evidence>
<evidence type="ECO:0000256" key="6">
    <source>
        <dbReference type="ARBA" id="ARBA00022917"/>
    </source>
</evidence>
<evidence type="ECO:0000313" key="10">
    <source>
        <dbReference type="EMBL" id="PQP79789.1"/>
    </source>
</evidence>
<keyword evidence="11" id="KW-1185">Reference proteome</keyword>
<keyword evidence="3 9" id="KW-0436">Ligase</keyword>
<evidence type="ECO:0000256" key="4">
    <source>
        <dbReference type="ARBA" id="ARBA00022741"/>
    </source>
</evidence>
<dbReference type="AlphaFoldDB" id="A0A2S8NV28"/>
<dbReference type="InterPro" id="IPR002305">
    <property type="entry name" value="aa-tRNA-synth_Ic"/>
</dbReference>
<evidence type="ECO:0000256" key="9">
    <source>
        <dbReference type="RuleBase" id="RU363036"/>
    </source>
</evidence>
<dbReference type="Gene3D" id="1.10.240.10">
    <property type="entry name" value="Tyrosyl-Transfer RNA Synthetase"/>
    <property type="match status" value="1"/>
</dbReference>
<gene>
    <name evidence="10" type="primary">trpS</name>
    <name evidence="10" type="ORF">C6B37_01120</name>
</gene>
<comment type="caution">
    <text evidence="10">The sequence shown here is derived from an EMBL/GenBank/DDBJ whole genome shotgun (WGS) entry which is preliminary data.</text>
</comment>
<dbReference type="SUPFAM" id="SSF52374">
    <property type="entry name" value="Nucleotidylyl transferase"/>
    <property type="match status" value="1"/>
</dbReference>
<reference evidence="10 11" key="1">
    <citation type="submission" date="2018-02" db="EMBL/GenBank/DDBJ databases">
        <title>Metagenomics reveals mixed infection of spiroplasma and phytoplasma in chicory.</title>
        <authorList>
            <person name="Polano C."/>
            <person name="Moruzzi S."/>
            <person name="Ermacora P."/>
            <person name="Ferrini F."/>
            <person name="Martini M."/>
            <person name="Firrao G."/>
        </authorList>
    </citation>
    <scope>NUCLEOTIDE SEQUENCE [LARGE SCALE GENOMIC DNA]</scope>
    <source>
        <strain evidence="10 11">ChiP</strain>
    </source>
</reference>
<evidence type="ECO:0000256" key="5">
    <source>
        <dbReference type="ARBA" id="ARBA00022840"/>
    </source>
</evidence>
<dbReference type="Gene3D" id="3.40.50.620">
    <property type="entry name" value="HUPs"/>
    <property type="match status" value="1"/>
</dbReference>
<dbReference type="Pfam" id="PF00579">
    <property type="entry name" value="tRNA-synt_1b"/>
    <property type="match status" value="1"/>
</dbReference>
<dbReference type="PRINTS" id="PR01039">
    <property type="entry name" value="TRNASYNTHTRP"/>
</dbReference>
<evidence type="ECO:0000256" key="1">
    <source>
        <dbReference type="ARBA" id="ARBA00005594"/>
    </source>
</evidence>
<dbReference type="PANTHER" id="PTHR43766">
    <property type="entry name" value="TRYPTOPHAN--TRNA LIGASE, MITOCHONDRIAL"/>
    <property type="match status" value="1"/>
</dbReference>
<evidence type="ECO:0000256" key="2">
    <source>
        <dbReference type="ARBA" id="ARBA00013161"/>
    </source>
</evidence>
<dbReference type="GO" id="GO:0005829">
    <property type="term" value="C:cytosol"/>
    <property type="evidence" value="ECO:0007669"/>
    <property type="project" value="TreeGrafter"/>
</dbReference>
<name>A0A2S8NV28_9MOLU</name>